<dbReference type="SUPFAM" id="SSF56935">
    <property type="entry name" value="Porins"/>
    <property type="match status" value="1"/>
</dbReference>
<evidence type="ECO:0000313" key="15">
    <source>
        <dbReference type="EMBL" id="MEX1667281.1"/>
    </source>
</evidence>
<dbReference type="PANTHER" id="PTHR32552">
    <property type="entry name" value="FERRICHROME IRON RECEPTOR-RELATED"/>
    <property type="match status" value="1"/>
</dbReference>
<keyword evidence="7" id="KW-0406">Ion transport</keyword>
<name>A0ABV3U0A5_9GAMM</name>
<comment type="similarity">
    <text evidence="11">Belongs to the TonB-dependent receptor family.</text>
</comment>
<keyword evidence="15" id="KW-0675">Receptor</keyword>
<protein>
    <submittedName>
        <fullName evidence="15">TonB-dependent receptor</fullName>
    </submittedName>
</protein>
<gene>
    <name evidence="15" type="ORF">AB4876_00080</name>
</gene>
<evidence type="ECO:0000256" key="6">
    <source>
        <dbReference type="ARBA" id="ARBA00023004"/>
    </source>
</evidence>
<sequence>MISTITRSKGFYLKALSAGILAASGSVLAQAPAGQAKTETLTLEEVLVSARRTEEGAQSVPVTVDVLDANGLREATIVSTTDLQQAVPGIFLGGSGGPQNPLYVIRGQSKGLIGTTSPAVVSYYAEVPQPSWGSAVPQYDMDNIQVLKGPQGTLFGRNTTGGAILYSPTTPLHELSGYVDATLGRYNQRRLQGAANIPLIQDKVAMRVAADLHRREGYVKNIGEGGDLDGVDTRAFRLSLLADFNRLRNIFIYDEFSSDNDGFNIHPVTVYEPSGLNQLGIADDVKADVARLKAFGPRVNDSAFNQHERNDRTTVVNRTEFEFNDNLSLLNIFGYQLTDLDYAPNIDGLGLYKSPVVEQGLMAAFGPTFKDSQTSIVKARLIDKTKQISNELQLRGNAFENRLDWLVGAFYLKNEPDEIGQINATTVFQTRYETTIPGMEVGYTNGGAQHFFLTDESRAVFAHGEYDLTEALALEVGVRYTEDEFELCLGSDKKPQWLASDPTYFDEGACRSGDASVIVNSAVVKDSSDAVTWSVGLNWQATDDVFAYGVVRHGYRAGGANGPIFSGDLKNYQTFTAEEVDDFEIGVKADWHVNDIPVRTNVSYFYGEYTNAQGDLAGGVTTARNCTPTGSAQPGVDPDGDCSAANDPTGGAIVLNVGDTSVSGVDMAVSARLTKGLTVSLNATVQDADVDKVYKQENSYIDAKIGGVIPFLYFTNSVIQSNVNYSVPMDNIADELSLNLNYYKTSAADKGDTDIPAYDLINLRADLYRVASTNIDVGVFINNVNDEEYAISSSISSRALGLDSFVFGPPRLFGVDVRYTF</sequence>
<evidence type="ECO:0000259" key="14">
    <source>
        <dbReference type="Pfam" id="PF07715"/>
    </source>
</evidence>
<feature type="domain" description="TonB-dependent receptor plug" evidence="14">
    <location>
        <begin position="58"/>
        <end position="163"/>
    </location>
</feature>
<comment type="caution">
    <text evidence="15">The sequence shown here is derived from an EMBL/GenBank/DDBJ whole genome shotgun (WGS) entry which is preliminary data.</text>
</comment>
<keyword evidence="16" id="KW-1185">Reference proteome</keyword>
<evidence type="ECO:0000256" key="9">
    <source>
        <dbReference type="ARBA" id="ARBA00023136"/>
    </source>
</evidence>
<dbReference type="InterPro" id="IPR039426">
    <property type="entry name" value="TonB-dep_rcpt-like"/>
</dbReference>
<evidence type="ECO:0000256" key="4">
    <source>
        <dbReference type="ARBA" id="ARBA00022496"/>
    </source>
</evidence>
<evidence type="ECO:0000256" key="3">
    <source>
        <dbReference type="ARBA" id="ARBA00022452"/>
    </source>
</evidence>
<reference evidence="15 16" key="1">
    <citation type="journal article" date="2011" name="Int. J. Syst. Evol. Microbiol.">
        <title>Zhongshania antarctica gen. nov., sp. nov. and Zhongshania guokunii sp. nov., gammaproteobacteria respectively isolated from coastal attached (fast) ice and surface seawater of the Antarctic.</title>
        <authorList>
            <person name="Li H.J."/>
            <person name="Zhang X.Y."/>
            <person name="Chen C.X."/>
            <person name="Zhang Y.J."/>
            <person name="Gao Z.M."/>
            <person name="Yu Y."/>
            <person name="Chen X.L."/>
            <person name="Chen B."/>
            <person name="Zhang Y.Z."/>
        </authorList>
    </citation>
    <scope>NUCLEOTIDE SEQUENCE [LARGE SCALE GENOMIC DNA]</scope>
    <source>
        <strain evidence="15 16">ZS6-22T</strain>
    </source>
</reference>
<keyword evidence="2" id="KW-0813">Transport</keyword>
<feature type="chain" id="PRO_5047498227" evidence="12">
    <location>
        <begin position="30"/>
        <end position="821"/>
    </location>
</feature>
<accession>A0ABV3U0A5</accession>
<feature type="domain" description="TonB-dependent receptor-like beta-barrel" evidence="13">
    <location>
        <begin position="287"/>
        <end position="784"/>
    </location>
</feature>
<comment type="subcellular location">
    <subcellularLocation>
        <location evidence="1">Cell outer membrane</location>
        <topology evidence="1">Multi-pass membrane protein</topology>
    </subcellularLocation>
</comment>
<dbReference type="Pfam" id="PF07715">
    <property type="entry name" value="Plug"/>
    <property type="match status" value="1"/>
</dbReference>
<keyword evidence="9 11" id="KW-0472">Membrane</keyword>
<keyword evidence="8 11" id="KW-0798">TonB box</keyword>
<dbReference type="InterPro" id="IPR036942">
    <property type="entry name" value="Beta-barrel_TonB_sf"/>
</dbReference>
<keyword evidence="4" id="KW-0410">Iron transport</keyword>
<proteinExistence type="inferred from homology"/>
<evidence type="ECO:0000259" key="13">
    <source>
        <dbReference type="Pfam" id="PF00593"/>
    </source>
</evidence>
<keyword evidence="6" id="KW-0408">Iron</keyword>
<dbReference type="InterPro" id="IPR012910">
    <property type="entry name" value="Plug_dom"/>
</dbReference>
<evidence type="ECO:0000256" key="2">
    <source>
        <dbReference type="ARBA" id="ARBA00022448"/>
    </source>
</evidence>
<evidence type="ECO:0000256" key="10">
    <source>
        <dbReference type="ARBA" id="ARBA00023237"/>
    </source>
</evidence>
<keyword evidence="3" id="KW-1134">Transmembrane beta strand</keyword>
<dbReference type="RefSeq" id="WP_368379619.1">
    <property type="nucleotide sequence ID" value="NZ_JBFRYA010000001.1"/>
</dbReference>
<feature type="signal peptide" evidence="12">
    <location>
        <begin position="1"/>
        <end position="29"/>
    </location>
</feature>
<organism evidence="15 16">
    <name type="scientific">Zhongshania guokunii</name>
    <dbReference type="NCBI Taxonomy" id="641783"/>
    <lineage>
        <taxon>Bacteria</taxon>
        <taxon>Pseudomonadati</taxon>
        <taxon>Pseudomonadota</taxon>
        <taxon>Gammaproteobacteria</taxon>
        <taxon>Cellvibrionales</taxon>
        <taxon>Spongiibacteraceae</taxon>
        <taxon>Zhongshania</taxon>
    </lineage>
</organism>
<evidence type="ECO:0000256" key="11">
    <source>
        <dbReference type="RuleBase" id="RU003357"/>
    </source>
</evidence>
<dbReference type="InterPro" id="IPR000531">
    <property type="entry name" value="Beta-barrel_TonB"/>
</dbReference>
<evidence type="ECO:0000256" key="7">
    <source>
        <dbReference type="ARBA" id="ARBA00023065"/>
    </source>
</evidence>
<evidence type="ECO:0000313" key="16">
    <source>
        <dbReference type="Proteomes" id="UP001557485"/>
    </source>
</evidence>
<dbReference type="Proteomes" id="UP001557485">
    <property type="component" value="Unassembled WGS sequence"/>
</dbReference>
<dbReference type="Gene3D" id="2.40.170.20">
    <property type="entry name" value="TonB-dependent receptor, beta-barrel domain"/>
    <property type="match status" value="1"/>
</dbReference>
<dbReference type="PANTHER" id="PTHR32552:SF81">
    <property type="entry name" value="TONB-DEPENDENT OUTER MEMBRANE RECEPTOR"/>
    <property type="match status" value="1"/>
</dbReference>
<keyword evidence="5" id="KW-0812">Transmembrane</keyword>
<dbReference type="Pfam" id="PF00593">
    <property type="entry name" value="TonB_dep_Rec_b-barrel"/>
    <property type="match status" value="1"/>
</dbReference>
<evidence type="ECO:0000256" key="1">
    <source>
        <dbReference type="ARBA" id="ARBA00004571"/>
    </source>
</evidence>
<dbReference type="EMBL" id="JBFRYA010000001">
    <property type="protein sequence ID" value="MEX1667281.1"/>
    <property type="molecule type" value="Genomic_DNA"/>
</dbReference>
<evidence type="ECO:0000256" key="5">
    <source>
        <dbReference type="ARBA" id="ARBA00022692"/>
    </source>
</evidence>
<keyword evidence="10" id="KW-0998">Cell outer membrane</keyword>
<evidence type="ECO:0000256" key="8">
    <source>
        <dbReference type="ARBA" id="ARBA00023077"/>
    </source>
</evidence>
<keyword evidence="12" id="KW-0732">Signal</keyword>
<evidence type="ECO:0000256" key="12">
    <source>
        <dbReference type="SAM" id="SignalP"/>
    </source>
</evidence>